<evidence type="ECO:0000256" key="2">
    <source>
        <dbReference type="PROSITE-ProRule" id="PRU00192"/>
    </source>
</evidence>
<name>A0A0G4NQV8_VERLO</name>
<proteinExistence type="predicted"/>
<evidence type="ECO:0000313" key="4">
    <source>
        <dbReference type="EMBL" id="CRK48873.1"/>
    </source>
</evidence>
<accession>A0A0G4NQV8</accession>
<dbReference type="Gene3D" id="2.30.30.40">
    <property type="entry name" value="SH3 Domains"/>
    <property type="match status" value="1"/>
</dbReference>
<dbReference type="Pfam" id="PF00018">
    <property type="entry name" value="SH3_1"/>
    <property type="match status" value="1"/>
</dbReference>
<evidence type="ECO:0000313" key="5">
    <source>
        <dbReference type="Proteomes" id="UP000045706"/>
    </source>
</evidence>
<dbReference type="InterPro" id="IPR001452">
    <property type="entry name" value="SH3_domain"/>
</dbReference>
<dbReference type="AlphaFoldDB" id="A0A0G4NQV8"/>
<dbReference type="PRINTS" id="PR00452">
    <property type="entry name" value="SH3DOMAIN"/>
</dbReference>
<evidence type="ECO:0000259" key="3">
    <source>
        <dbReference type="PROSITE" id="PS50002"/>
    </source>
</evidence>
<dbReference type="EMBL" id="CVQI01038050">
    <property type="protein sequence ID" value="CRK48873.1"/>
    <property type="molecule type" value="Genomic_DNA"/>
</dbReference>
<evidence type="ECO:0000256" key="1">
    <source>
        <dbReference type="ARBA" id="ARBA00022443"/>
    </source>
</evidence>
<keyword evidence="1 2" id="KW-0728">SH3 domain</keyword>
<dbReference type="PROSITE" id="PS50002">
    <property type="entry name" value="SH3"/>
    <property type="match status" value="1"/>
</dbReference>
<dbReference type="Proteomes" id="UP000045706">
    <property type="component" value="Unassembled WGS sequence"/>
</dbReference>
<protein>
    <recommendedName>
        <fullName evidence="3">SH3 domain-containing protein</fullName>
    </recommendedName>
</protein>
<sequence length="89" mass="9844">MKALRRSIKGEKDNSKVSIAPKSAIAIVPPKKVIRALYDYEAQSEQELSFSRGDFFHVIGKENDPSGISADALYFDCVDIALPDLVFVI</sequence>
<dbReference type="InterPro" id="IPR036028">
    <property type="entry name" value="SH3-like_dom_sf"/>
</dbReference>
<reference evidence="5" key="1">
    <citation type="submission" date="2015-05" db="EMBL/GenBank/DDBJ databases">
        <authorList>
            <person name="Fogelqvist Johan"/>
        </authorList>
    </citation>
    <scope>NUCLEOTIDE SEQUENCE [LARGE SCALE GENOMIC DNA]</scope>
</reference>
<dbReference type="SUPFAM" id="SSF50044">
    <property type="entry name" value="SH3-domain"/>
    <property type="match status" value="1"/>
</dbReference>
<organism evidence="4 5">
    <name type="scientific">Verticillium longisporum</name>
    <name type="common">Verticillium dahliae var. longisporum</name>
    <dbReference type="NCBI Taxonomy" id="100787"/>
    <lineage>
        <taxon>Eukaryota</taxon>
        <taxon>Fungi</taxon>
        <taxon>Dikarya</taxon>
        <taxon>Ascomycota</taxon>
        <taxon>Pezizomycotina</taxon>
        <taxon>Sordariomycetes</taxon>
        <taxon>Hypocreomycetidae</taxon>
        <taxon>Glomerellales</taxon>
        <taxon>Plectosphaerellaceae</taxon>
        <taxon>Verticillium</taxon>
    </lineage>
</organism>
<gene>
    <name evidence="4" type="ORF">BN1723_008231</name>
</gene>
<feature type="domain" description="SH3" evidence="3">
    <location>
        <begin position="29"/>
        <end position="89"/>
    </location>
</feature>